<keyword evidence="4" id="KW-0472">Membrane</keyword>
<evidence type="ECO:0000256" key="3">
    <source>
        <dbReference type="SAM" id="MobiDB-lite"/>
    </source>
</evidence>
<feature type="compositionally biased region" description="Pro residues" evidence="3">
    <location>
        <begin position="284"/>
        <end position="293"/>
    </location>
</feature>
<evidence type="ECO:0000313" key="6">
    <source>
        <dbReference type="Proteomes" id="UP001597307"/>
    </source>
</evidence>
<proteinExistence type="inferred from homology"/>
<feature type="compositionally biased region" description="Low complexity" evidence="3">
    <location>
        <begin position="294"/>
        <end position="314"/>
    </location>
</feature>
<feature type="compositionally biased region" description="Low complexity" evidence="3">
    <location>
        <begin position="257"/>
        <end position="283"/>
    </location>
</feature>
<sequence>MGTTRSHRQSTHFASPPTRAVVGVIAATTAGFMVLVGALTGQPSAFAADAPLLGTAANYSVLAGSTVTNTGNSVLNRRLGLSPGTSVTGFPPGVSAGQDVANATAVQAKSDLGIAYDNAAGEPSTASVAQELGGLTLVEGVYTNATALGLNGALTLDGQNNPNAVFIFQAGSTLTTGSNSSVQFINGAQACNVFWQVGSSATLGTGTAFAGTILALTSISVNGGATIDGRVLAREGAVTLDNNVFTSSPCNVATEGPTATATPTVSASPTVAPTGIPTVTAPPTTAPTAPPTGVPTSTPTAPEPTTAPTAGPTGVPTPTPTAPEPTTAPTAPPTGAPTPTPTAPEPTTAPTTPVPTATETTTAPAPTPTPTETEVGIGTGSGVGGGSGGTGTGSGGTGTGGEAATNRGANIQSAADASSYPAPAVLAGFGAVALALMAVLASVTRRAPRKH</sequence>
<accession>A0ABW4QBP2</accession>
<feature type="compositionally biased region" description="Gly residues" evidence="3">
    <location>
        <begin position="377"/>
        <end position="401"/>
    </location>
</feature>
<evidence type="ECO:0000313" key="5">
    <source>
        <dbReference type="EMBL" id="MFD1848133.1"/>
    </source>
</evidence>
<keyword evidence="4" id="KW-1133">Transmembrane helix</keyword>
<feature type="compositionally biased region" description="Low complexity" evidence="3">
    <location>
        <begin position="345"/>
        <end position="376"/>
    </location>
</feature>
<feature type="region of interest" description="Disordered" evidence="3">
    <location>
        <begin position="255"/>
        <end position="407"/>
    </location>
</feature>
<name>A0ABW4QBP2_9MICC</name>
<evidence type="ECO:0000256" key="1">
    <source>
        <dbReference type="ARBA" id="ARBA00005445"/>
    </source>
</evidence>
<evidence type="ECO:0000256" key="4">
    <source>
        <dbReference type="SAM" id="Phobius"/>
    </source>
</evidence>
<evidence type="ECO:0000256" key="2">
    <source>
        <dbReference type="ARBA" id="ARBA00022729"/>
    </source>
</evidence>
<keyword evidence="2" id="KW-0732">Signal</keyword>
<comment type="similarity">
    <text evidence="1">Belongs to the ice-binding protein family.</text>
</comment>
<dbReference type="PRINTS" id="PR01217">
    <property type="entry name" value="PRICHEXTENSN"/>
</dbReference>
<organism evidence="5 6">
    <name type="scientific">Arthrobacter flavus</name>
    <dbReference type="NCBI Taxonomy" id="95172"/>
    <lineage>
        <taxon>Bacteria</taxon>
        <taxon>Bacillati</taxon>
        <taxon>Actinomycetota</taxon>
        <taxon>Actinomycetes</taxon>
        <taxon>Micrococcales</taxon>
        <taxon>Micrococcaceae</taxon>
        <taxon>Arthrobacter</taxon>
    </lineage>
</organism>
<dbReference type="Proteomes" id="UP001597307">
    <property type="component" value="Unassembled WGS sequence"/>
</dbReference>
<dbReference type="InterPro" id="IPR021884">
    <property type="entry name" value="Ice-bd_prot"/>
</dbReference>
<keyword evidence="4" id="KW-0812">Transmembrane</keyword>
<protein>
    <submittedName>
        <fullName evidence="5">Ice-binding family protein</fullName>
    </submittedName>
</protein>
<keyword evidence="6" id="KW-1185">Reference proteome</keyword>
<dbReference type="RefSeq" id="WP_343881619.1">
    <property type="nucleotide sequence ID" value="NZ_BAAAIJ010000059.1"/>
</dbReference>
<comment type="caution">
    <text evidence="5">The sequence shown here is derived from an EMBL/GenBank/DDBJ whole genome shotgun (WGS) entry which is preliminary data.</text>
</comment>
<gene>
    <name evidence="5" type="ORF">ACFSFX_16230</name>
</gene>
<dbReference type="Pfam" id="PF11999">
    <property type="entry name" value="Ice_binding"/>
    <property type="match status" value="1"/>
</dbReference>
<feature type="transmembrane region" description="Helical" evidence="4">
    <location>
        <begin position="420"/>
        <end position="443"/>
    </location>
</feature>
<reference evidence="6" key="1">
    <citation type="journal article" date="2019" name="Int. J. Syst. Evol. Microbiol.">
        <title>The Global Catalogue of Microorganisms (GCM) 10K type strain sequencing project: providing services to taxonomists for standard genome sequencing and annotation.</title>
        <authorList>
            <consortium name="The Broad Institute Genomics Platform"/>
            <consortium name="The Broad Institute Genome Sequencing Center for Infectious Disease"/>
            <person name="Wu L."/>
            <person name="Ma J."/>
        </authorList>
    </citation>
    <scope>NUCLEOTIDE SEQUENCE [LARGE SCALE GENOMIC DNA]</scope>
    <source>
        <strain evidence="6">JCM 11496</strain>
    </source>
</reference>
<feature type="compositionally biased region" description="Pro residues" evidence="3">
    <location>
        <begin position="330"/>
        <end position="344"/>
    </location>
</feature>
<feature type="transmembrane region" description="Helical" evidence="4">
    <location>
        <begin position="20"/>
        <end position="39"/>
    </location>
</feature>
<dbReference type="EMBL" id="JBHUGA010000067">
    <property type="protein sequence ID" value="MFD1848133.1"/>
    <property type="molecule type" value="Genomic_DNA"/>
</dbReference>